<dbReference type="PROSITE" id="PS51714">
    <property type="entry name" value="G_BMS1"/>
    <property type="match status" value="1"/>
</dbReference>
<dbReference type="GO" id="GO:0030686">
    <property type="term" value="C:90S preribosome"/>
    <property type="evidence" value="ECO:0007669"/>
    <property type="project" value="TreeGrafter"/>
</dbReference>
<keyword evidence="3" id="KW-1185">Reference proteome</keyword>
<dbReference type="PANTHER" id="PTHR12858:SF2">
    <property type="entry name" value="RIBOSOME BIOGENESIS PROTEIN BMS1 HOMOLOG"/>
    <property type="match status" value="1"/>
</dbReference>
<feature type="domain" description="Bms1-type G" evidence="1">
    <location>
        <begin position="360"/>
        <end position="526"/>
    </location>
</feature>
<dbReference type="SUPFAM" id="SSF52540">
    <property type="entry name" value="P-loop containing nucleoside triphosphate hydrolases"/>
    <property type="match status" value="2"/>
</dbReference>
<dbReference type="PANTHER" id="PTHR12858">
    <property type="entry name" value="RIBOSOME BIOGENESIS PROTEIN"/>
    <property type="match status" value="1"/>
</dbReference>
<protein>
    <recommendedName>
        <fullName evidence="1">Bms1-type G domain-containing protein</fullName>
    </recommendedName>
</protein>
<organism evidence="2 3">
    <name type="scientific">Papaver nudicaule</name>
    <name type="common">Iceland poppy</name>
    <dbReference type="NCBI Taxonomy" id="74823"/>
    <lineage>
        <taxon>Eukaryota</taxon>
        <taxon>Viridiplantae</taxon>
        <taxon>Streptophyta</taxon>
        <taxon>Embryophyta</taxon>
        <taxon>Tracheophyta</taxon>
        <taxon>Spermatophyta</taxon>
        <taxon>Magnoliopsida</taxon>
        <taxon>Ranunculales</taxon>
        <taxon>Papaveraceae</taxon>
        <taxon>Papaveroideae</taxon>
        <taxon>Papaver</taxon>
    </lineage>
</organism>
<dbReference type="GO" id="GO:0005634">
    <property type="term" value="C:nucleus"/>
    <property type="evidence" value="ECO:0007669"/>
    <property type="project" value="InterPro"/>
</dbReference>
<dbReference type="EMBL" id="JAJJMA010191356">
    <property type="protein sequence ID" value="MCL7038513.1"/>
    <property type="molecule type" value="Genomic_DNA"/>
</dbReference>
<dbReference type="GO" id="GO:0000479">
    <property type="term" value="P:endonucleolytic cleavage of tricistronic rRNA transcript (SSU-rRNA, 5.8S rRNA, LSU-rRNA)"/>
    <property type="evidence" value="ECO:0007669"/>
    <property type="project" value="TreeGrafter"/>
</dbReference>
<dbReference type="GO" id="GO:0005525">
    <property type="term" value="F:GTP binding"/>
    <property type="evidence" value="ECO:0007669"/>
    <property type="project" value="TreeGrafter"/>
</dbReference>
<dbReference type="InterPro" id="IPR012948">
    <property type="entry name" value="AARP2CN"/>
</dbReference>
<dbReference type="Proteomes" id="UP001177140">
    <property type="component" value="Unassembled WGS sequence"/>
</dbReference>
<dbReference type="GO" id="GO:0003924">
    <property type="term" value="F:GTPase activity"/>
    <property type="evidence" value="ECO:0007669"/>
    <property type="project" value="TreeGrafter"/>
</dbReference>
<reference evidence="2" key="1">
    <citation type="submission" date="2022-03" db="EMBL/GenBank/DDBJ databases">
        <title>A functionally conserved STORR gene fusion in Papaver species that diverged 16.8 million years ago.</title>
        <authorList>
            <person name="Catania T."/>
        </authorList>
    </citation>
    <scope>NUCLEOTIDE SEQUENCE</scope>
    <source>
        <strain evidence="2">S-191538</strain>
    </source>
</reference>
<dbReference type="AlphaFoldDB" id="A0AA41SRQ1"/>
<comment type="caution">
    <text evidence="2">The sequence shown here is derived from an EMBL/GenBank/DDBJ whole genome shotgun (WGS) entry which is preliminary data.</text>
</comment>
<dbReference type="InterPro" id="IPR030387">
    <property type="entry name" value="G_Bms1/Tsr1_dom"/>
</dbReference>
<gene>
    <name evidence="2" type="ORF">MKW94_014553</name>
</gene>
<evidence type="ECO:0000313" key="2">
    <source>
        <dbReference type="EMBL" id="MCL7038513.1"/>
    </source>
</evidence>
<dbReference type="InterPro" id="IPR027417">
    <property type="entry name" value="P-loop_NTPase"/>
</dbReference>
<evidence type="ECO:0000259" key="1">
    <source>
        <dbReference type="PROSITE" id="PS51714"/>
    </source>
</evidence>
<sequence>MASPSSSSSDDQEYVLCGRGYLHVFKANGSPEVSAAAAVDHTVEEEEPPPYVIVVHGPSKAGKSLLIKSLAENYPEDVKLYKQGLVTIISGEQRRIQFVECPNHVKSMHDAARYADAVILLIDAQVGLERADTVSLLIDVLRVHGMAKVMGVLTSLDMFKNAEEQTKTKEHIMNFWTGTYEGARLFCLSGLEHGMYLKHEIHELGSFISQMDFHPLSWRAAKFYVVVDHFEDVTRPERVHMDNRCNRDVVFYGYLRGCDIKKGAKVHINGVGDFPLFSVTSLIDPCPLLASPKRKISRKGKEHDESEGFGPGTYLRLEVRDVPFEYDPYHPILVGGISPGEENVGYMQRDTAAIDRTVEQPPYVIVVQGTHKVGKSLLIKSLVEHYTKVNLNVYMKGPVTIISGEQRRVQFVECPNNINGMLDAAKYADAVILVIDAYIGFEMETFEFVNILRVHGMPKVLGELTSLDLCKNVEKLSRTKEYLKNYFRTEIYEGAGIFCLSGLDHEMYPEHEILALASFISVMEFHPLSKRAAEPYLLVDRFEDVTHPERVLMDNRCSRDIVHIAGVGDFPLFGVTSLNDPCPLLASLKRKRYLKGNVLAPFSQSSQAVYLCHTILNDYLRVETLLSCNTHISLFMKLIEVRSLDDVWCPLGAERIQETSSAGDFKGRKYVRKKTSEKGDFGGKPRKG</sequence>
<dbReference type="SMART" id="SM00785">
    <property type="entry name" value="AARP2CN"/>
    <property type="match status" value="2"/>
</dbReference>
<dbReference type="Pfam" id="PF08142">
    <property type="entry name" value="AARP2CN"/>
    <property type="match status" value="1"/>
</dbReference>
<dbReference type="Gene3D" id="3.40.50.300">
    <property type="entry name" value="P-loop containing nucleotide triphosphate hydrolases"/>
    <property type="match status" value="2"/>
</dbReference>
<accession>A0AA41SRQ1</accession>
<dbReference type="GO" id="GO:0034511">
    <property type="term" value="F:U3 snoRNA binding"/>
    <property type="evidence" value="ECO:0007669"/>
    <property type="project" value="TreeGrafter"/>
</dbReference>
<proteinExistence type="predicted"/>
<name>A0AA41SRQ1_PAPNU</name>
<dbReference type="InterPro" id="IPR039761">
    <property type="entry name" value="Bms1/Tsr1"/>
</dbReference>
<dbReference type="GO" id="GO:0000462">
    <property type="term" value="P:maturation of SSU-rRNA from tricistronic rRNA transcript (SSU-rRNA, 5.8S rRNA, LSU-rRNA)"/>
    <property type="evidence" value="ECO:0007669"/>
    <property type="project" value="TreeGrafter"/>
</dbReference>
<evidence type="ECO:0000313" key="3">
    <source>
        <dbReference type="Proteomes" id="UP001177140"/>
    </source>
</evidence>